<dbReference type="InterPro" id="IPR026992">
    <property type="entry name" value="DIOX_N"/>
</dbReference>
<evidence type="ECO:0000256" key="1">
    <source>
        <dbReference type="ARBA" id="ARBA00022723"/>
    </source>
</evidence>
<evidence type="ECO:0000256" key="2">
    <source>
        <dbReference type="ARBA" id="ARBA00022896"/>
    </source>
</evidence>
<feature type="domain" description="Non-haem dioxygenase N-terminal" evidence="4">
    <location>
        <begin position="22"/>
        <end position="71"/>
    </location>
</feature>
<proteinExistence type="predicted"/>
<organism evidence="5 6">
    <name type="scientific">Datura stramonium</name>
    <name type="common">Jimsonweed</name>
    <name type="synonym">Common thornapple</name>
    <dbReference type="NCBI Taxonomy" id="4076"/>
    <lineage>
        <taxon>Eukaryota</taxon>
        <taxon>Viridiplantae</taxon>
        <taxon>Streptophyta</taxon>
        <taxon>Embryophyta</taxon>
        <taxon>Tracheophyta</taxon>
        <taxon>Spermatophyta</taxon>
        <taxon>Magnoliopsida</taxon>
        <taxon>eudicotyledons</taxon>
        <taxon>Gunneridae</taxon>
        <taxon>Pentapetalae</taxon>
        <taxon>asterids</taxon>
        <taxon>lamiids</taxon>
        <taxon>Solanales</taxon>
        <taxon>Solanaceae</taxon>
        <taxon>Solanoideae</taxon>
        <taxon>Datureae</taxon>
        <taxon>Datura</taxon>
    </lineage>
</organism>
<reference evidence="5 6" key="1">
    <citation type="journal article" date="2021" name="BMC Genomics">
        <title>Datura genome reveals duplications of psychoactive alkaloid biosynthetic genes and high mutation rate following tissue culture.</title>
        <authorList>
            <person name="Rajewski A."/>
            <person name="Carter-House D."/>
            <person name="Stajich J."/>
            <person name="Litt A."/>
        </authorList>
    </citation>
    <scope>NUCLEOTIDE SEQUENCE [LARGE SCALE GENOMIC DNA]</scope>
    <source>
        <strain evidence="5">AR-01</strain>
    </source>
</reference>
<sequence>MIERLKLATATTPSSCSNPHSVIDLSKILNSQDFHYEIMKLSTSCEEWGSFQVTNHGLTWNLLEKMEKIIRVLHATFRGETEISNGSWNSSRLWLLLSSSGRSKT</sequence>
<accession>A0ABS8WR62</accession>
<dbReference type="Gene3D" id="2.60.120.330">
    <property type="entry name" value="B-lactam Antibiotic, Isopenicillin N Synthase, Chain"/>
    <property type="match status" value="1"/>
</dbReference>
<dbReference type="EMBL" id="JACEIK010009121">
    <property type="protein sequence ID" value="MCE3051985.1"/>
    <property type="molecule type" value="Genomic_DNA"/>
</dbReference>
<dbReference type="InterPro" id="IPR027443">
    <property type="entry name" value="IPNS-like_sf"/>
</dbReference>
<keyword evidence="6" id="KW-1185">Reference proteome</keyword>
<gene>
    <name evidence="5" type="ORF">HAX54_051360</name>
</gene>
<dbReference type="SUPFAM" id="SSF51197">
    <property type="entry name" value="Clavaminate synthase-like"/>
    <property type="match status" value="1"/>
</dbReference>
<protein>
    <recommendedName>
        <fullName evidence="4">Non-haem dioxygenase N-terminal domain-containing protein</fullName>
    </recommendedName>
</protein>
<name>A0ABS8WR62_DATST</name>
<keyword evidence="1" id="KW-0479">Metal-binding</keyword>
<comment type="caution">
    <text evidence="5">The sequence shown here is derived from an EMBL/GenBank/DDBJ whole genome shotgun (WGS) entry which is preliminary data.</text>
</comment>
<keyword evidence="3" id="KW-0408">Iron</keyword>
<keyword evidence="2" id="KW-0847">Vitamin C</keyword>
<evidence type="ECO:0000313" key="6">
    <source>
        <dbReference type="Proteomes" id="UP000823775"/>
    </source>
</evidence>
<evidence type="ECO:0000256" key="3">
    <source>
        <dbReference type="ARBA" id="ARBA00023004"/>
    </source>
</evidence>
<dbReference type="Pfam" id="PF14226">
    <property type="entry name" value="DIOX_N"/>
    <property type="match status" value="1"/>
</dbReference>
<evidence type="ECO:0000313" key="5">
    <source>
        <dbReference type="EMBL" id="MCE3051985.1"/>
    </source>
</evidence>
<dbReference type="Proteomes" id="UP000823775">
    <property type="component" value="Unassembled WGS sequence"/>
</dbReference>
<evidence type="ECO:0000259" key="4">
    <source>
        <dbReference type="Pfam" id="PF14226"/>
    </source>
</evidence>